<evidence type="ECO:0000256" key="1">
    <source>
        <dbReference type="ARBA" id="ARBA00022723"/>
    </source>
</evidence>
<dbReference type="InterPro" id="IPR050963">
    <property type="entry name" value="Sirohydro_Cobaltochel/CbiX"/>
</dbReference>
<dbReference type="Pfam" id="PF01903">
    <property type="entry name" value="CbiX"/>
    <property type="match status" value="1"/>
</dbReference>
<accession>A0ABY8SX78</accession>
<dbReference type="RefSeq" id="WP_283488559.1">
    <property type="nucleotide sequence ID" value="NZ_CP125947.1"/>
</dbReference>
<dbReference type="PANTHER" id="PTHR33542">
    <property type="entry name" value="SIROHYDROCHLORIN FERROCHELATASE, CHLOROPLASTIC"/>
    <property type="match status" value="1"/>
</dbReference>
<sequence>MTSITAPDIPLHSLILLAHGSRDPLWRQPIEAVRMAVQAVQPDLPCVCAYLDACEPDLPAAVQSLTAQGAGHITILPLFLGTGKHAREDIPRLLQELCQQYPECRFELMTAAGENPRVTALLAQLAIEACRGESASYIQNPDKK</sequence>
<keyword evidence="4" id="KW-1185">Reference proteome</keyword>
<dbReference type="InterPro" id="IPR002762">
    <property type="entry name" value="CbiX-like"/>
</dbReference>
<keyword evidence="2" id="KW-0456">Lyase</keyword>
<protein>
    <submittedName>
        <fullName evidence="3">CbiX/SirB N-terminal domain-containing protein</fullName>
    </submittedName>
</protein>
<reference evidence="3 4" key="1">
    <citation type="submission" date="2023-05" db="EMBL/GenBank/DDBJ databases">
        <authorList>
            <person name="Yin Y."/>
            <person name="Lu Z."/>
        </authorList>
    </citation>
    <scope>NUCLEOTIDE SEQUENCE [LARGE SCALE GENOMIC DNA]</scope>
    <source>
        <strain evidence="3 4">ZM22</strain>
    </source>
</reference>
<proteinExistence type="predicted"/>
<name>A0ABY8SX78_9BURK</name>
<gene>
    <name evidence="3" type="ORF">QMY55_10675</name>
</gene>
<organism evidence="3 4">
    <name type="scientific">Comamonas resistens</name>
    <dbReference type="NCBI Taxonomy" id="3046670"/>
    <lineage>
        <taxon>Bacteria</taxon>
        <taxon>Pseudomonadati</taxon>
        <taxon>Pseudomonadota</taxon>
        <taxon>Betaproteobacteria</taxon>
        <taxon>Burkholderiales</taxon>
        <taxon>Comamonadaceae</taxon>
        <taxon>Comamonas</taxon>
    </lineage>
</organism>
<dbReference type="Proteomes" id="UP001240697">
    <property type="component" value="Chromosome"/>
</dbReference>
<dbReference type="EMBL" id="CP125947">
    <property type="protein sequence ID" value="WHS67533.1"/>
    <property type="molecule type" value="Genomic_DNA"/>
</dbReference>
<evidence type="ECO:0000256" key="2">
    <source>
        <dbReference type="ARBA" id="ARBA00023239"/>
    </source>
</evidence>
<dbReference type="PANTHER" id="PTHR33542:SF3">
    <property type="entry name" value="SIROHYDROCHLORIN FERROCHELATASE, CHLOROPLASTIC"/>
    <property type="match status" value="1"/>
</dbReference>
<evidence type="ECO:0000313" key="4">
    <source>
        <dbReference type="Proteomes" id="UP001240697"/>
    </source>
</evidence>
<evidence type="ECO:0000313" key="3">
    <source>
        <dbReference type="EMBL" id="WHS67533.1"/>
    </source>
</evidence>
<dbReference type="SUPFAM" id="SSF53800">
    <property type="entry name" value="Chelatase"/>
    <property type="match status" value="1"/>
</dbReference>
<dbReference type="CDD" id="cd03416">
    <property type="entry name" value="CbiX_SirB_N"/>
    <property type="match status" value="1"/>
</dbReference>
<dbReference type="Gene3D" id="3.40.50.1400">
    <property type="match status" value="1"/>
</dbReference>
<keyword evidence="1" id="KW-0479">Metal-binding</keyword>